<gene>
    <name evidence="2" type="ORF">JOQ06_026357</name>
</gene>
<dbReference type="Proteomes" id="UP001219934">
    <property type="component" value="Unassembled WGS sequence"/>
</dbReference>
<dbReference type="EMBL" id="JAPTMU010000038">
    <property type="protein sequence ID" value="KAJ4923252.1"/>
    <property type="molecule type" value="Genomic_DNA"/>
</dbReference>
<comment type="caution">
    <text evidence="2">The sequence shown here is derived from an EMBL/GenBank/DDBJ whole genome shotgun (WGS) entry which is preliminary data.</text>
</comment>
<protein>
    <submittedName>
        <fullName evidence="2">Uncharacterized protein</fullName>
    </submittedName>
</protein>
<accession>A0AAD6AEF5</accession>
<evidence type="ECO:0000256" key="1">
    <source>
        <dbReference type="SAM" id="MobiDB-lite"/>
    </source>
</evidence>
<evidence type="ECO:0000313" key="3">
    <source>
        <dbReference type="Proteomes" id="UP001219934"/>
    </source>
</evidence>
<dbReference type="AlphaFoldDB" id="A0AAD6AEF5"/>
<name>A0AAD6AEF5_9TELE</name>
<feature type="region of interest" description="Disordered" evidence="1">
    <location>
        <begin position="19"/>
        <end position="38"/>
    </location>
</feature>
<feature type="non-terminal residue" evidence="2">
    <location>
        <position position="57"/>
    </location>
</feature>
<sequence length="57" mass="6230">MDEVLDKFGLRGGCCVIDPDPAERKPGRSLRSSMTLGSDKQLLSDSALRASVYRTTE</sequence>
<evidence type="ECO:0000313" key="2">
    <source>
        <dbReference type="EMBL" id="KAJ4923252.1"/>
    </source>
</evidence>
<reference evidence="2" key="1">
    <citation type="submission" date="2022-11" db="EMBL/GenBank/DDBJ databases">
        <title>Chromosome-level genome of Pogonophryne albipinna.</title>
        <authorList>
            <person name="Jo E."/>
        </authorList>
    </citation>
    <scope>NUCLEOTIDE SEQUENCE</scope>
    <source>
        <strain evidence="2">SGF0006</strain>
        <tissue evidence="2">Muscle</tissue>
    </source>
</reference>
<organism evidence="2 3">
    <name type="scientific">Pogonophryne albipinna</name>
    <dbReference type="NCBI Taxonomy" id="1090488"/>
    <lineage>
        <taxon>Eukaryota</taxon>
        <taxon>Metazoa</taxon>
        <taxon>Chordata</taxon>
        <taxon>Craniata</taxon>
        <taxon>Vertebrata</taxon>
        <taxon>Euteleostomi</taxon>
        <taxon>Actinopterygii</taxon>
        <taxon>Neopterygii</taxon>
        <taxon>Teleostei</taxon>
        <taxon>Neoteleostei</taxon>
        <taxon>Acanthomorphata</taxon>
        <taxon>Eupercaria</taxon>
        <taxon>Perciformes</taxon>
        <taxon>Notothenioidei</taxon>
        <taxon>Pogonophryne</taxon>
    </lineage>
</organism>
<proteinExistence type="predicted"/>
<keyword evidence="3" id="KW-1185">Reference proteome</keyword>